<dbReference type="EnsemblMetazoa" id="GAUT000752-RA">
    <property type="protein sequence ID" value="GAUT000752-PA"/>
    <property type="gene ID" value="GAUT000752"/>
</dbReference>
<evidence type="ECO:0000313" key="3">
    <source>
        <dbReference type="Proteomes" id="UP000078200"/>
    </source>
</evidence>
<reference evidence="2" key="1">
    <citation type="submission" date="2020-05" db="UniProtKB">
        <authorList>
            <consortium name="EnsemblMetazoa"/>
        </authorList>
    </citation>
    <scope>IDENTIFICATION</scope>
    <source>
        <strain evidence="2">TTRI</strain>
    </source>
</reference>
<evidence type="ECO:0008006" key="4">
    <source>
        <dbReference type="Google" id="ProtNLM"/>
    </source>
</evidence>
<name>A0A1A9UDD1_GLOAU</name>
<dbReference type="SUPFAM" id="SSF51971">
    <property type="entry name" value="Nucleotide-binding domain"/>
    <property type="match status" value="1"/>
</dbReference>
<dbReference type="Gene3D" id="3.40.50.720">
    <property type="entry name" value="NAD(P)-binding Rossmann-like Domain"/>
    <property type="match status" value="1"/>
</dbReference>
<dbReference type="Proteomes" id="UP000078200">
    <property type="component" value="Unassembled WGS sequence"/>
</dbReference>
<organism evidence="2 3">
    <name type="scientific">Glossina austeni</name>
    <name type="common">Savannah tsetse fly</name>
    <dbReference type="NCBI Taxonomy" id="7395"/>
    <lineage>
        <taxon>Eukaryota</taxon>
        <taxon>Metazoa</taxon>
        <taxon>Ecdysozoa</taxon>
        <taxon>Arthropoda</taxon>
        <taxon>Hexapoda</taxon>
        <taxon>Insecta</taxon>
        <taxon>Pterygota</taxon>
        <taxon>Neoptera</taxon>
        <taxon>Endopterygota</taxon>
        <taxon>Diptera</taxon>
        <taxon>Brachycera</taxon>
        <taxon>Muscomorpha</taxon>
        <taxon>Hippoboscoidea</taxon>
        <taxon>Glossinidae</taxon>
        <taxon>Glossina</taxon>
    </lineage>
</organism>
<proteinExistence type="predicted"/>
<keyword evidence="3" id="KW-1185">Reference proteome</keyword>
<dbReference type="AlphaFoldDB" id="A0A1A9UDD1"/>
<feature type="region of interest" description="Disordered" evidence="1">
    <location>
        <begin position="54"/>
        <end position="79"/>
    </location>
</feature>
<sequence length="142" mass="15684">MQFNTMTKHYLNTSKICIVGAGPAGFYAAQYLLKYLKDCQTNFSLLQNTRHTSSTTNTGFNNLNNKKREPKTELGGIPENKEDFEDKYLRNSPITFLKIPHSVIALVGISIRISDAIVIAGQRVTATLDIGAAISFLSKPTT</sequence>
<evidence type="ECO:0000313" key="2">
    <source>
        <dbReference type="EnsemblMetazoa" id="GAUT000752-PA"/>
    </source>
</evidence>
<feature type="compositionally biased region" description="Polar residues" evidence="1">
    <location>
        <begin position="54"/>
        <end position="64"/>
    </location>
</feature>
<evidence type="ECO:0000256" key="1">
    <source>
        <dbReference type="SAM" id="MobiDB-lite"/>
    </source>
</evidence>
<dbReference type="VEuPathDB" id="VectorBase:GAUT000752"/>
<accession>A0A1A9UDD1</accession>
<protein>
    <recommendedName>
        <fullName evidence="4">FAD/NAD(P)-binding domain-containing protein</fullName>
    </recommendedName>
</protein>
<dbReference type="STRING" id="7395.A0A1A9UDD1"/>